<evidence type="ECO:0000256" key="2">
    <source>
        <dbReference type="ARBA" id="ARBA00023125"/>
    </source>
</evidence>
<name>A0A8S0G3H4_ECOLX</name>
<dbReference type="SUPFAM" id="SSF100950">
    <property type="entry name" value="NagB/RpiA/CoA transferase-like"/>
    <property type="match status" value="1"/>
</dbReference>
<dbReference type="SMART" id="SM01134">
    <property type="entry name" value="DeoRC"/>
    <property type="match status" value="1"/>
</dbReference>
<dbReference type="Pfam" id="PF08220">
    <property type="entry name" value="HTH_DeoR"/>
    <property type="match status" value="1"/>
</dbReference>
<gene>
    <name evidence="5" type="primary">sgcR</name>
    <name evidence="5" type="ORF">EIMP300_84890</name>
</gene>
<evidence type="ECO:0000256" key="3">
    <source>
        <dbReference type="ARBA" id="ARBA00023163"/>
    </source>
</evidence>
<keyword evidence="3" id="KW-0804">Transcription</keyword>
<keyword evidence="1" id="KW-0805">Transcription regulation</keyword>
<dbReference type="PANTHER" id="PTHR30363:SF24">
    <property type="entry name" value="SGC REGION TRANSCRIPTIONAL REGULATOR-RELATED"/>
    <property type="match status" value="1"/>
</dbReference>
<evidence type="ECO:0000259" key="4">
    <source>
        <dbReference type="PROSITE" id="PS51000"/>
    </source>
</evidence>
<dbReference type="Proteomes" id="UP000467488">
    <property type="component" value="Chromosome"/>
</dbReference>
<dbReference type="PROSITE" id="PS00894">
    <property type="entry name" value="HTH_DEOR_1"/>
    <property type="match status" value="1"/>
</dbReference>
<evidence type="ECO:0000313" key="6">
    <source>
        <dbReference type="Proteomes" id="UP000467488"/>
    </source>
</evidence>
<dbReference type="PANTHER" id="PTHR30363">
    <property type="entry name" value="HTH-TYPE TRANSCRIPTIONAL REGULATOR SRLR-RELATED"/>
    <property type="match status" value="1"/>
</dbReference>
<dbReference type="InterPro" id="IPR018356">
    <property type="entry name" value="Tscrpt_reg_HTH_DeoR_CS"/>
</dbReference>
<organism evidence="5 6">
    <name type="scientific">Escherichia coli</name>
    <dbReference type="NCBI Taxonomy" id="562"/>
    <lineage>
        <taxon>Bacteria</taxon>
        <taxon>Pseudomonadati</taxon>
        <taxon>Pseudomonadota</taxon>
        <taxon>Gammaproteobacteria</taxon>
        <taxon>Enterobacterales</taxon>
        <taxon>Enterobacteriaceae</taxon>
        <taxon>Escherichia</taxon>
    </lineage>
</organism>
<evidence type="ECO:0000256" key="1">
    <source>
        <dbReference type="ARBA" id="ARBA00023015"/>
    </source>
</evidence>
<feature type="domain" description="HTH deoR-type" evidence="4">
    <location>
        <begin position="5"/>
        <end position="61"/>
    </location>
</feature>
<dbReference type="PROSITE" id="PS51000">
    <property type="entry name" value="HTH_DEOR_2"/>
    <property type="match status" value="1"/>
</dbReference>
<dbReference type="GO" id="GO:0003677">
    <property type="term" value="F:DNA binding"/>
    <property type="evidence" value="ECO:0007669"/>
    <property type="project" value="UniProtKB-KW"/>
</dbReference>
<accession>A0A8S0G3H4</accession>
<dbReference type="InterPro" id="IPR001034">
    <property type="entry name" value="DeoR_HTH"/>
</dbReference>
<sequence>MSQQRPDRIKQMLHYLWQHRHLSTQQAMELFGYAEATVRRDFQYIANQYPGMIRGHGCLDFDDSTDDKEYAMCIFDVKRTLQSVAKREIAALARTMIKDGDCFFLDSGSTCLELAKCLADARVKVICNDIKIANELGCFPHVESYIIGGLIRPGYFSVGESLALEMINAFSVERAFISCDALSLETGITNATMFEVGVKTRIIQRSREVILMADHSKFDAVEPHAVATLSCIKTIISPISCLQHFVDMTAGYLRLLHSVISEPDVSCFYLIQ</sequence>
<evidence type="ECO:0000313" key="5">
    <source>
        <dbReference type="EMBL" id="BBU87089.1"/>
    </source>
</evidence>
<dbReference type="Gene3D" id="1.10.10.10">
    <property type="entry name" value="Winged helix-like DNA-binding domain superfamily/Winged helix DNA-binding domain"/>
    <property type="match status" value="1"/>
</dbReference>
<reference evidence="5 6" key="1">
    <citation type="submission" date="2020-01" db="EMBL/GenBank/DDBJ databases">
        <title>Dynamics of blaIMP-6 dissemination in carbapenem resistant Enterobacteriacea isolated from regional surveillance in Osaka, Japan.</title>
        <authorList>
            <person name="Abe R."/>
            <person name="Akeda Y."/>
            <person name="Sugawara Y."/>
            <person name="Yamamoto N."/>
            <person name="Tomono K."/>
            <person name="Takeuchi D."/>
            <person name="Kawahara R."/>
            <person name="Hamada S."/>
        </authorList>
    </citation>
    <scope>NUCLEOTIDE SEQUENCE [LARGE SCALE GENOMIC DNA]</scope>
    <source>
        <strain evidence="5 6">E300</strain>
    </source>
</reference>
<dbReference type="InterPro" id="IPR014036">
    <property type="entry name" value="DeoR-like_C"/>
</dbReference>
<protein>
    <submittedName>
        <fullName evidence="5">Transcriptional regulator</fullName>
    </submittedName>
</protein>
<dbReference type="GO" id="GO:0003700">
    <property type="term" value="F:DNA-binding transcription factor activity"/>
    <property type="evidence" value="ECO:0007669"/>
    <property type="project" value="InterPro"/>
</dbReference>
<dbReference type="InterPro" id="IPR036388">
    <property type="entry name" value="WH-like_DNA-bd_sf"/>
</dbReference>
<dbReference type="AlphaFoldDB" id="A0A8S0G3H4"/>
<dbReference type="InterPro" id="IPR037171">
    <property type="entry name" value="NagB/RpiA_transferase-like"/>
</dbReference>
<keyword evidence="2" id="KW-0238">DNA-binding</keyword>
<dbReference type="EMBL" id="AP022360">
    <property type="protein sequence ID" value="BBU87089.1"/>
    <property type="molecule type" value="Genomic_DNA"/>
</dbReference>
<dbReference type="InterPro" id="IPR050313">
    <property type="entry name" value="Carb_Metab_HTH_regulators"/>
</dbReference>
<dbReference type="Pfam" id="PF00455">
    <property type="entry name" value="DeoRC"/>
    <property type="match status" value="1"/>
</dbReference>
<dbReference type="SMART" id="SM00420">
    <property type="entry name" value="HTH_DEOR"/>
    <property type="match status" value="1"/>
</dbReference>
<proteinExistence type="predicted"/>